<evidence type="ECO:0000256" key="3">
    <source>
        <dbReference type="ARBA" id="ARBA00022692"/>
    </source>
</evidence>
<reference evidence="7" key="1">
    <citation type="submission" date="2022-11" db="EMBL/GenBank/DDBJ databases">
        <authorList>
            <person name="Petersen C."/>
        </authorList>
    </citation>
    <scope>NUCLEOTIDE SEQUENCE</scope>
    <source>
        <strain evidence="7">IBT 21917</strain>
    </source>
</reference>
<feature type="transmembrane region" description="Helical" evidence="6">
    <location>
        <begin position="221"/>
        <end position="242"/>
    </location>
</feature>
<keyword evidence="5 6" id="KW-0472">Membrane</keyword>
<dbReference type="OrthoDB" id="434972at2759"/>
<dbReference type="GO" id="GO:0016020">
    <property type="term" value="C:membrane"/>
    <property type="evidence" value="ECO:0007669"/>
    <property type="project" value="UniProtKB-SubCell"/>
</dbReference>
<keyword evidence="3 6" id="KW-0812">Transmembrane</keyword>
<evidence type="ECO:0000313" key="8">
    <source>
        <dbReference type="Proteomes" id="UP001146351"/>
    </source>
</evidence>
<feature type="transmembrane region" description="Helical" evidence="6">
    <location>
        <begin position="189"/>
        <end position="209"/>
    </location>
</feature>
<keyword evidence="4 6" id="KW-1133">Transmembrane helix</keyword>
<evidence type="ECO:0008006" key="9">
    <source>
        <dbReference type="Google" id="ProtNLM"/>
    </source>
</evidence>
<dbReference type="InterPro" id="IPR000537">
    <property type="entry name" value="UbiA_prenyltransferase"/>
</dbReference>
<dbReference type="EMBL" id="JAPQKO010000002">
    <property type="protein sequence ID" value="KAJ5179267.1"/>
    <property type="molecule type" value="Genomic_DNA"/>
</dbReference>
<evidence type="ECO:0000256" key="2">
    <source>
        <dbReference type="ARBA" id="ARBA00004141"/>
    </source>
</evidence>
<feature type="transmembrane region" description="Helical" evidence="6">
    <location>
        <begin position="163"/>
        <end position="183"/>
    </location>
</feature>
<dbReference type="Gene3D" id="1.10.357.140">
    <property type="entry name" value="UbiA prenyltransferase"/>
    <property type="match status" value="1"/>
</dbReference>
<comment type="cofactor">
    <cofactor evidence="1">
        <name>Mg(2+)</name>
        <dbReference type="ChEBI" id="CHEBI:18420"/>
    </cofactor>
</comment>
<keyword evidence="8" id="KW-1185">Reference proteome</keyword>
<gene>
    <name evidence="7" type="ORF">N7492_002477</name>
</gene>
<accession>A0A9W9IK48</accession>
<evidence type="ECO:0000256" key="1">
    <source>
        <dbReference type="ARBA" id="ARBA00001946"/>
    </source>
</evidence>
<dbReference type="Proteomes" id="UP001146351">
    <property type="component" value="Unassembled WGS sequence"/>
</dbReference>
<organism evidence="7 8">
    <name type="scientific">Penicillium capsulatum</name>
    <dbReference type="NCBI Taxonomy" id="69766"/>
    <lineage>
        <taxon>Eukaryota</taxon>
        <taxon>Fungi</taxon>
        <taxon>Dikarya</taxon>
        <taxon>Ascomycota</taxon>
        <taxon>Pezizomycotina</taxon>
        <taxon>Eurotiomycetes</taxon>
        <taxon>Eurotiomycetidae</taxon>
        <taxon>Eurotiales</taxon>
        <taxon>Aspergillaceae</taxon>
        <taxon>Penicillium</taxon>
    </lineage>
</organism>
<protein>
    <recommendedName>
        <fullName evidence="9">UbiA prenyltransferase</fullName>
    </recommendedName>
</protein>
<reference evidence="7" key="2">
    <citation type="journal article" date="2023" name="IMA Fungus">
        <title>Comparative genomic study of the Penicillium genus elucidates a diverse pangenome and 15 lateral gene transfer events.</title>
        <authorList>
            <person name="Petersen C."/>
            <person name="Sorensen T."/>
            <person name="Nielsen M.R."/>
            <person name="Sondergaard T.E."/>
            <person name="Sorensen J.L."/>
            <person name="Fitzpatrick D.A."/>
            <person name="Frisvad J.C."/>
            <person name="Nielsen K.L."/>
        </authorList>
    </citation>
    <scope>NUCLEOTIDE SEQUENCE</scope>
    <source>
        <strain evidence="7">IBT 21917</strain>
    </source>
</reference>
<dbReference type="PANTHER" id="PTHR42723:SF1">
    <property type="entry name" value="CHLOROPHYLL SYNTHASE, CHLOROPLASTIC"/>
    <property type="match status" value="1"/>
</dbReference>
<dbReference type="PANTHER" id="PTHR42723">
    <property type="entry name" value="CHLOROPHYLL SYNTHASE"/>
    <property type="match status" value="1"/>
</dbReference>
<dbReference type="InterPro" id="IPR050475">
    <property type="entry name" value="Prenyltransferase_related"/>
</dbReference>
<proteinExistence type="predicted"/>
<comment type="subcellular location">
    <subcellularLocation>
        <location evidence="2">Membrane</location>
        <topology evidence="2">Multi-pass membrane protein</topology>
    </subcellularLocation>
</comment>
<comment type="caution">
    <text evidence="7">The sequence shown here is derived from an EMBL/GenBank/DDBJ whole genome shotgun (WGS) entry which is preliminary data.</text>
</comment>
<evidence type="ECO:0000256" key="4">
    <source>
        <dbReference type="ARBA" id="ARBA00022989"/>
    </source>
</evidence>
<dbReference type="InterPro" id="IPR044878">
    <property type="entry name" value="UbiA_sf"/>
</dbReference>
<name>A0A9W9IK48_9EURO</name>
<feature type="transmembrane region" description="Helical" evidence="6">
    <location>
        <begin position="284"/>
        <end position="301"/>
    </location>
</feature>
<evidence type="ECO:0000313" key="7">
    <source>
        <dbReference type="EMBL" id="KAJ5179267.1"/>
    </source>
</evidence>
<dbReference type="CDD" id="cd13965">
    <property type="entry name" value="PT_UbiA_3"/>
    <property type="match status" value="1"/>
</dbReference>
<dbReference type="Pfam" id="PF01040">
    <property type="entry name" value="UbiA"/>
    <property type="match status" value="1"/>
</dbReference>
<dbReference type="GO" id="GO:0016765">
    <property type="term" value="F:transferase activity, transferring alkyl or aryl (other than methyl) groups"/>
    <property type="evidence" value="ECO:0007669"/>
    <property type="project" value="InterPro"/>
</dbReference>
<feature type="transmembrane region" description="Helical" evidence="6">
    <location>
        <begin position="248"/>
        <end position="272"/>
    </location>
</feature>
<evidence type="ECO:0000256" key="6">
    <source>
        <dbReference type="SAM" id="Phobius"/>
    </source>
</evidence>
<dbReference type="AlphaFoldDB" id="A0A9W9IK48"/>
<evidence type="ECO:0000256" key="5">
    <source>
        <dbReference type="ARBA" id="ARBA00023136"/>
    </source>
</evidence>
<sequence length="309" mass="33925">MTGQASSTSRSLPFHLKTLWLISRSDVAPVLVPHCIAGLANLQSGWVLGSNQPAADVTQLIIRLGCMAIWIWLNLLSLDLANQRLDESVEEDSINKPWRPIPAGRLSQNEARHLQMLVIPATLGFSYFAGGLQESYVMIALNWIYNDLGAANENFWLRNLMNALGFMDFIVGASVVAGGPGAVLSHSGWLWVAMMGGCIFTTISLQDLYDQEGDSLRDRKTAPLVLGDLTCRVMVSVAVLGWSLATPFYLGFTLPKLAILMLLSMTIVGRTFAFRSAASDRRTFKIWCLWIVVLYALPALPDLPTGLIL</sequence>